<dbReference type="PROSITE" id="PS50053">
    <property type="entry name" value="UBIQUITIN_2"/>
    <property type="match status" value="2"/>
</dbReference>
<dbReference type="VEuPathDB" id="FungiDB:RhiirFUN_016645"/>
<accession>A0A2N0NN59</accession>
<comment type="caution">
    <text evidence="2">The sequence shown here is derived from an EMBL/GenBank/DDBJ whole genome shotgun (WGS) entry which is preliminary data.</text>
</comment>
<dbReference type="VEuPathDB" id="FungiDB:RhiirA1_517118"/>
<dbReference type="VEuPathDB" id="FungiDB:FUN_011786"/>
<sequence length="513" mass="58317">MSNSLLAAALSAITNNKIATHDDNSKEKIGECIKYNNKSFLVGGKVYTSPRDGDIYVETLSGITVSLYVDFNDTLDQVKARIPIEGVSPDQTRFVLDDKQLEDEQMTTAVIVALHFQSNHIAPKYDRDFTDVNDNGETFMRGDFRYKRPCGWKRFAINVLDKYEDNIWLGADKSRQFPTSSVQDEWPVSYHGTAEHNCNSIARDGNFSSAALSAITNNKIATHDDNSKEKIGECIKYNNKSFLVGGKVYTSPRDGDIYVETLSGITVSLYVDFNDTLDQVKARIPIEGVSPDQTRFVLDDKQLEDERTLTDYDMQDNSTLQLVLKLRDDDSSDEIVALHFQSNHFAPKYDRDFTDVNDNGETFFMRGNFRYKRPCGWKRFAINVLDKYEDNIWLGADKSRQFPTSSVQDEWPVSYHGTAEHNCNSIARDGNFSCKKPLPFGYGFYSTPDIDVASKYAVKFTYEGDDYLVVFQNRVNPKNLIRIPNIETGIGEYWISPDGNNLRPYGICIKKLE</sequence>
<dbReference type="VEuPathDB" id="FungiDB:RhiirA1_481441"/>
<protein>
    <submittedName>
        <fullName evidence="2">Ubiquitin-domain-containing protein</fullName>
    </submittedName>
</protein>
<reference evidence="2 3" key="2">
    <citation type="submission" date="2017-09" db="EMBL/GenBank/DDBJ databases">
        <title>Extensive intraspecific genome diversity in a model arbuscular mycorrhizal fungus.</title>
        <authorList>
            <person name="Chen E.C."/>
            <person name="Morin E."/>
            <person name="Beaudet D."/>
            <person name="Noel J."/>
            <person name="Ndikumana S."/>
            <person name="Charron P."/>
            <person name="St-Onge C."/>
            <person name="Giorgi J."/>
            <person name="Grigoriev I.V."/>
            <person name="Roux C."/>
            <person name="Martin F.M."/>
            <person name="Corradi N."/>
        </authorList>
    </citation>
    <scope>NUCLEOTIDE SEQUENCE [LARGE SCALE GENOMIC DNA]</scope>
    <source>
        <strain evidence="2 3">A5</strain>
    </source>
</reference>
<dbReference type="VEuPathDB" id="FungiDB:FUN_014120"/>
<dbReference type="SUPFAM" id="SSF56399">
    <property type="entry name" value="ADP-ribosylation"/>
    <property type="match status" value="1"/>
</dbReference>
<dbReference type="AlphaFoldDB" id="A0A2N0NN59"/>
<reference evidence="2 3" key="1">
    <citation type="submission" date="2016-04" db="EMBL/GenBank/DDBJ databases">
        <title>Genome analyses suggest a sexual origin of heterokaryosis in a supposedly ancient asexual fungus.</title>
        <authorList>
            <person name="Ropars J."/>
            <person name="Sedzielewska K."/>
            <person name="Noel J."/>
            <person name="Charron P."/>
            <person name="Farinelli L."/>
            <person name="Marton T."/>
            <person name="Kruger M."/>
            <person name="Pelin A."/>
            <person name="Brachmann A."/>
            <person name="Corradi N."/>
        </authorList>
    </citation>
    <scope>NUCLEOTIDE SEQUENCE [LARGE SCALE GENOMIC DNA]</scope>
    <source>
        <strain evidence="2 3">A5</strain>
    </source>
</reference>
<name>A0A2N0NN59_9GLOM</name>
<dbReference type="Gene3D" id="3.10.20.90">
    <property type="entry name" value="Phosphatidylinositol 3-kinase Catalytic Subunit, Chain A, domain 1"/>
    <property type="match status" value="2"/>
</dbReference>
<dbReference type="Gene3D" id="3.90.175.10">
    <property type="entry name" value="Diphtheria Toxin, domain 1"/>
    <property type="match status" value="1"/>
</dbReference>
<feature type="domain" description="Ubiquitin-like" evidence="1">
    <location>
        <begin position="255"/>
        <end position="329"/>
    </location>
</feature>
<dbReference type="PANTHER" id="PTHR36649">
    <property type="entry name" value="UBIQUITIN-LIKE DOMAIN-CONTAINING PROTEIN"/>
    <property type="match status" value="1"/>
</dbReference>
<dbReference type="SMART" id="SM00213">
    <property type="entry name" value="UBQ"/>
    <property type="match status" value="2"/>
</dbReference>
<evidence type="ECO:0000313" key="2">
    <source>
        <dbReference type="EMBL" id="PKB95986.1"/>
    </source>
</evidence>
<dbReference type="PRINTS" id="PR00348">
    <property type="entry name" value="UBIQUITIN"/>
</dbReference>
<dbReference type="InterPro" id="IPR019956">
    <property type="entry name" value="Ubiquitin_dom"/>
</dbReference>
<dbReference type="Pfam" id="PF00240">
    <property type="entry name" value="ubiquitin"/>
    <property type="match status" value="2"/>
</dbReference>
<evidence type="ECO:0000259" key="1">
    <source>
        <dbReference type="PROSITE" id="PS50053"/>
    </source>
</evidence>
<organism evidence="2 3">
    <name type="scientific">Rhizophagus irregularis</name>
    <dbReference type="NCBI Taxonomy" id="588596"/>
    <lineage>
        <taxon>Eukaryota</taxon>
        <taxon>Fungi</taxon>
        <taxon>Fungi incertae sedis</taxon>
        <taxon>Mucoromycota</taxon>
        <taxon>Glomeromycotina</taxon>
        <taxon>Glomeromycetes</taxon>
        <taxon>Glomerales</taxon>
        <taxon>Glomeraceae</taxon>
        <taxon>Rhizophagus</taxon>
    </lineage>
</organism>
<dbReference type="InterPro" id="IPR000626">
    <property type="entry name" value="Ubiquitin-like_dom"/>
</dbReference>
<evidence type="ECO:0000313" key="3">
    <source>
        <dbReference type="Proteomes" id="UP000232722"/>
    </source>
</evidence>
<proteinExistence type="predicted"/>
<feature type="domain" description="Ubiquitin-like" evidence="1">
    <location>
        <begin position="53"/>
        <end position="105"/>
    </location>
</feature>
<dbReference type="InterPro" id="IPR029071">
    <property type="entry name" value="Ubiquitin-like_domsf"/>
</dbReference>
<dbReference type="Proteomes" id="UP000232722">
    <property type="component" value="Unassembled WGS sequence"/>
</dbReference>
<gene>
    <name evidence="2" type="ORF">RhiirA5_435678</name>
</gene>
<dbReference type="EMBL" id="LLXJ01004277">
    <property type="protein sequence ID" value="PKB95986.1"/>
    <property type="molecule type" value="Genomic_DNA"/>
</dbReference>
<dbReference type="PANTHER" id="PTHR36649:SF28">
    <property type="entry name" value="UBIQUITIN-LIKE DOMAIN-CONTAINING PROTEIN"/>
    <property type="match status" value="1"/>
</dbReference>
<dbReference type="SUPFAM" id="SSF54236">
    <property type="entry name" value="Ubiquitin-like"/>
    <property type="match status" value="2"/>
</dbReference>